<organism evidence="1 2">
    <name type="scientific">Xylocopilactobacillus apicola</name>
    <dbReference type="NCBI Taxonomy" id="2932184"/>
    <lineage>
        <taxon>Bacteria</taxon>
        <taxon>Bacillati</taxon>
        <taxon>Bacillota</taxon>
        <taxon>Bacilli</taxon>
        <taxon>Lactobacillales</taxon>
        <taxon>Lactobacillaceae</taxon>
        <taxon>Xylocopilactobacillus</taxon>
    </lineage>
</organism>
<dbReference type="SUPFAM" id="SSF53254">
    <property type="entry name" value="Phosphoglycerate mutase-like"/>
    <property type="match status" value="1"/>
</dbReference>
<dbReference type="Pfam" id="PF00300">
    <property type="entry name" value="His_Phos_1"/>
    <property type="match status" value="1"/>
</dbReference>
<evidence type="ECO:0000313" key="2">
    <source>
        <dbReference type="Proteomes" id="UP001321861"/>
    </source>
</evidence>
<dbReference type="AlphaFoldDB" id="A0AAU9D0D8"/>
<dbReference type="GO" id="GO:0016791">
    <property type="term" value="F:phosphatase activity"/>
    <property type="evidence" value="ECO:0007669"/>
    <property type="project" value="TreeGrafter"/>
</dbReference>
<dbReference type="CDD" id="cd07067">
    <property type="entry name" value="HP_PGM_like"/>
    <property type="match status" value="1"/>
</dbReference>
<dbReference type="EMBL" id="AP026802">
    <property type="protein sequence ID" value="BDR59737.1"/>
    <property type="molecule type" value="Genomic_DNA"/>
</dbReference>
<dbReference type="InterPro" id="IPR013078">
    <property type="entry name" value="His_Pase_superF_clade-1"/>
</dbReference>
<protein>
    <submittedName>
        <fullName evidence="1">Fructose 2,6-bisphosphatase</fullName>
    </submittedName>
</protein>
<dbReference type="GO" id="GO:0005737">
    <property type="term" value="C:cytoplasm"/>
    <property type="evidence" value="ECO:0007669"/>
    <property type="project" value="TreeGrafter"/>
</dbReference>
<keyword evidence="2" id="KW-1185">Reference proteome</keyword>
<proteinExistence type="predicted"/>
<dbReference type="InterPro" id="IPR050275">
    <property type="entry name" value="PGM_Phosphatase"/>
</dbReference>
<name>A0AAU9D0D8_9LACO</name>
<dbReference type="KEGG" id="xap:XA3_21780"/>
<evidence type="ECO:0000313" key="1">
    <source>
        <dbReference type="EMBL" id="BDR59737.1"/>
    </source>
</evidence>
<dbReference type="RefSeq" id="WP_317635517.1">
    <property type="nucleotide sequence ID" value="NZ_AP026802.1"/>
</dbReference>
<dbReference type="Gene3D" id="3.40.50.1240">
    <property type="entry name" value="Phosphoglycerate mutase-like"/>
    <property type="match status" value="1"/>
</dbReference>
<dbReference type="PANTHER" id="PTHR48100">
    <property type="entry name" value="BROAD-SPECIFICITY PHOSPHATASE YOR283W-RELATED"/>
    <property type="match status" value="1"/>
</dbReference>
<dbReference type="SMART" id="SM00855">
    <property type="entry name" value="PGAM"/>
    <property type="match status" value="1"/>
</dbReference>
<dbReference type="InterPro" id="IPR029033">
    <property type="entry name" value="His_PPase_superfam"/>
</dbReference>
<gene>
    <name evidence="1" type="primary">pgm1</name>
    <name evidence="1" type="ORF">XA3_21780</name>
</gene>
<dbReference type="Proteomes" id="UP001321861">
    <property type="component" value="Chromosome"/>
</dbReference>
<dbReference type="PANTHER" id="PTHR48100:SF1">
    <property type="entry name" value="HISTIDINE PHOSPHATASE FAMILY PROTEIN-RELATED"/>
    <property type="match status" value="1"/>
</dbReference>
<accession>A0AAU9D0D8</accession>
<sequence>MTDFYFVRHGQTFANAGGLLQGTSDGEETYLNAAGKQQARELREKMDLSFADRFVISPLQRTQQTTEILNVELQRPVAVDERLKEISYGAWDGQEKKKLRESAPEAFETEFDEVSPDYVKFANDGEPFDSVVKRVGEFLADTSELYPDDSIVVVTHGFTIKAAAINVLSLKDYLILPEPDNLRVTLIKVRTRHAYLSYYNR</sequence>
<reference evidence="1 2" key="1">
    <citation type="journal article" date="2023" name="Microbiol. Spectr.">
        <title>Symbiosis of Carpenter Bees with Uncharacterized Lactic Acid Bacteria Showing NAD Auxotrophy.</title>
        <authorList>
            <person name="Kawasaki S."/>
            <person name="Ozawa K."/>
            <person name="Mori T."/>
            <person name="Yamamoto A."/>
            <person name="Ito M."/>
            <person name="Ohkuma M."/>
            <person name="Sakamoto M."/>
            <person name="Matsutani M."/>
        </authorList>
    </citation>
    <scope>NUCLEOTIDE SEQUENCE [LARGE SCALE GENOMIC DNA]</scope>
    <source>
        <strain evidence="1 2">XA3</strain>
    </source>
</reference>